<comment type="caution">
    <text evidence="2">The sequence shown here is derived from an EMBL/GenBank/DDBJ whole genome shotgun (WGS) entry which is preliminary data.</text>
</comment>
<evidence type="ECO:0000256" key="1">
    <source>
        <dbReference type="ARBA" id="ARBA00006718"/>
    </source>
</evidence>
<dbReference type="RefSeq" id="WP_017261738.1">
    <property type="nucleotide sequence ID" value="NZ_AUAW01000001.1"/>
</dbReference>
<dbReference type="EMBL" id="AZFF01000001">
    <property type="protein sequence ID" value="KRL57360.1"/>
    <property type="molecule type" value="Genomic_DNA"/>
</dbReference>
<proteinExistence type="inferred from homology"/>
<evidence type="ECO:0000313" key="2">
    <source>
        <dbReference type="EMBL" id="KRL57360.1"/>
    </source>
</evidence>
<dbReference type="Proteomes" id="UP000051999">
    <property type="component" value="Unassembled WGS sequence"/>
</dbReference>
<dbReference type="eggNOG" id="COG4841">
    <property type="taxonomic scope" value="Bacteria"/>
</dbReference>
<dbReference type="PIRSF" id="PIRSF034852">
    <property type="entry name" value="UCP034852"/>
    <property type="match status" value="1"/>
</dbReference>
<name>A0A0R1RJT1_9LACO</name>
<evidence type="ECO:0008006" key="4">
    <source>
        <dbReference type="Google" id="ProtNLM"/>
    </source>
</evidence>
<dbReference type="AlphaFoldDB" id="A0A0R1RJT1"/>
<dbReference type="PATRIC" id="fig|1114972.6.peg.375"/>
<dbReference type="OrthoDB" id="1645729at2"/>
<dbReference type="InterPro" id="IPR008326">
    <property type="entry name" value="PdhI-like"/>
</dbReference>
<dbReference type="SUPFAM" id="SSF89360">
    <property type="entry name" value="HesB-like domain"/>
    <property type="match status" value="1"/>
</dbReference>
<evidence type="ECO:0000313" key="3">
    <source>
        <dbReference type="Proteomes" id="UP000051999"/>
    </source>
</evidence>
<accession>A0A0R1RJT1</accession>
<keyword evidence="3" id="KW-1185">Reference proteome</keyword>
<dbReference type="STRING" id="1114972.FD35_GL000374"/>
<organism evidence="2 3">
    <name type="scientific">Furfurilactobacillus rossiae DSM 15814</name>
    <dbReference type="NCBI Taxonomy" id="1114972"/>
    <lineage>
        <taxon>Bacteria</taxon>
        <taxon>Bacillati</taxon>
        <taxon>Bacillota</taxon>
        <taxon>Bacilli</taxon>
        <taxon>Lactobacillales</taxon>
        <taxon>Lactobacillaceae</taxon>
        <taxon>Furfurilactobacillus</taxon>
    </lineage>
</organism>
<sequence length="105" mass="12090">MQITVTDAASKWFQDEVGLKPGDGMKFYGKVYGKTPIHDGFSMAMVPDKEPDRPVGETEKDGIKYFVNYGDAWFFAGYDFVIDFDEKNDEPKYEYVAQEHDSRLK</sequence>
<dbReference type="InterPro" id="IPR035903">
    <property type="entry name" value="HesB-like_dom_sf"/>
</dbReference>
<gene>
    <name evidence="2" type="ORF">FD35_GL000374</name>
</gene>
<comment type="similarity">
    <text evidence="1">Belongs to the HesB/IscA family.</text>
</comment>
<reference evidence="2 3" key="1">
    <citation type="journal article" date="2015" name="Genome Announc.">
        <title>Expanding the biotechnology potential of lactobacilli through comparative genomics of 213 strains and associated genera.</title>
        <authorList>
            <person name="Sun Z."/>
            <person name="Harris H.M."/>
            <person name="McCann A."/>
            <person name="Guo C."/>
            <person name="Argimon S."/>
            <person name="Zhang W."/>
            <person name="Yang X."/>
            <person name="Jeffery I.B."/>
            <person name="Cooney J.C."/>
            <person name="Kagawa T.F."/>
            <person name="Liu W."/>
            <person name="Song Y."/>
            <person name="Salvetti E."/>
            <person name="Wrobel A."/>
            <person name="Rasinkangas P."/>
            <person name="Parkhill J."/>
            <person name="Rea M.C."/>
            <person name="O'Sullivan O."/>
            <person name="Ritari J."/>
            <person name="Douillard F.P."/>
            <person name="Paul Ross R."/>
            <person name="Yang R."/>
            <person name="Briner A.E."/>
            <person name="Felis G.E."/>
            <person name="de Vos W.M."/>
            <person name="Barrangou R."/>
            <person name="Klaenhammer T.R."/>
            <person name="Caufield P.W."/>
            <person name="Cui Y."/>
            <person name="Zhang H."/>
            <person name="O'Toole P.W."/>
        </authorList>
    </citation>
    <scope>NUCLEOTIDE SEQUENCE [LARGE SCALE GENOMIC DNA]</scope>
    <source>
        <strain evidence="2 3">DSM 15814</strain>
    </source>
</reference>
<protein>
    <recommendedName>
        <fullName evidence="4">HesB-like protein</fullName>
    </recommendedName>
</protein>